<comment type="caution">
    <text evidence="1">The sequence shown here is derived from an EMBL/GenBank/DDBJ whole genome shotgun (WGS) entry which is preliminary data.</text>
</comment>
<sequence length="91" mass="10075">MLVSSIARFNAAQSMNNAAFGIMQNYTQMSNAVSNSTFGGENNLTMLHQMDKKLSLDLASNSLLYKIASLQEKMAKKHQEQNIKNTFSVLA</sequence>
<reference evidence="1" key="2">
    <citation type="journal article" date="2021" name="PeerJ">
        <title>Extensive microbial diversity within the chicken gut microbiome revealed by metagenomics and culture.</title>
        <authorList>
            <person name="Gilroy R."/>
            <person name="Ravi A."/>
            <person name="Getino M."/>
            <person name="Pursley I."/>
            <person name="Horton D.L."/>
            <person name="Alikhan N.F."/>
            <person name="Baker D."/>
            <person name="Gharbi K."/>
            <person name="Hall N."/>
            <person name="Watson M."/>
            <person name="Adriaenssens E.M."/>
            <person name="Foster-Nyarko E."/>
            <person name="Jarju S."/>
            <person name="Secka A."/>
            <person name="Antonio M."/>
            <person name="Oren A."/>
            <person name="Chaudhuri R.R."/>
            <person name="La Ragione R."/>
            <person name="Hildebrand F."/>
            <person name="Pallen M.J."/>
        </authorList>
    </citation>
    <scope>NUCLEOTIDE SEQUENCE</scope>
    <source>
        <strain evidence="1">CHK152-2994</strain>
    </source>
</reference>
<organism evidence="1 2">
    <name type="scientific">Candidatus Scatenecus faecavium</name>
    <dbReference type="NCBI Taxonomy" id="2840915"/>
    <lineage>
        <taxon>Bacteria</taxon>
        <taxon>Candidatus Scatenecus</taxon>
    </lineage>
</organism>
<protein>
    <submittedName>
        <fullName evidence="1">Uncharacterized protein</fullName>
    </submittedName>
</protein>
<dbReference type="EMBL" id="DVJO01000219">
    <property type="protein sequence ID" value="HIS83922.1"/>
    <property type="molecule type" value="Genomic_DNA"/>
</dbReference>
<evidence type="ECO:0000313" key="1">
    <source>
        <dbReference type="EMBL" id="HIS83922.1"/>
    </source>
</evidence>
<name>A0A9D1FXL4_9BACT</name>
<proteinExistence type="predicted"/>
<evidence type="ECO:0000313" key="2">
    <source>
        <dbReference type="Proteomes" id="UP000824139"/>
    </source>
</evidence>
<accession>A0A9D1FXL4</accession>
<dbReference type="AlphaFoldDB" id="A0A9D1FXL4"/>
<gene>
    <name evidence="1" type="ORF">IAD41_09995</name>
</gene>
<dbReference type="Proteomes" id="UP000824139">
    <property type="component" value="Unassembled WGS sequence"/>
</dbReference>
<reference evidence="1" key="1">
    <citation type="submission" date="2020-10" db="EMBL/GenBank/DDBJ databases">
        <authorList>
            <person name="Gilroy R."/>
        </authorList>
    </citation>
    <scope>NUCLEOTIDE SEQUENCE</scope>
    <source>
        <strain evidence="1">CHK152-2994</strain>
    </source>
</reference>